<dbReference type="InterPro" id="IPR036134">
    <property type="entry name" value="Crypto/Photolyase_FAD-like_sf"/>
</dbReference>
<proteinExistence type="inferred from homology"/>
<keyword evidence="9" id="KW-1185">Reference proteome</keyword>
<dbReference type="Pfam" id="PF00875">
    <property type="entry name" value="DNA_photolyase"/>
    <property type="match status" value="1"/>
</dbReference>
<comment type="cofactor">
    <cofactor evidence="2">
        <name>FAD</name>
        <dbReference type="ChEBI" id="CHEBI:57692"/>
    </cofactor>
</comment>
<evidence type="ECO:0000313" key="8">
    <source>
        <dbReference type="EMBL" id="MCK0208876.1"/>
    </source>
</evidence>
<comment type="similarity">
    <text evidence="6">Belongs to the DNA photolyase family.</text>
</comment>
<dbReference type="InterPro" id="IPR006050">
    <property type="entry name" value="DNA_photolyase_N"/>
</dbReference>
<dbReference type="PROSITE" id="PS51645">
    <property type="entry name" value="PHR_CRY_ALPHA_BETA"/>
    <property type="match status" value="1"/>
</dbReference>
<dbReference type="EMBL" id="JALKCG010000004">
    <property type="protein sequence ID" value="MCK0208876.1"/>
    <property type="molecule type" value="Genomic_DNA"/>
</dbReference>
<dbReference type="Gene3D" id="1.25.40.80">
    <property type="match status" value="1"/>
</dbReference>
<reference evidence="9" key="1">
    <citation type="submission" date="2023-07" db="EMBL/GenBank/DDBJ databases">
        <title>Ancylobacter moscoviensis sp. nov., facultatively methylotrophic bacteria from activated sludge and the reclassification of Starkeya novella (Starkey 1934) Kelly et al. 2000 as Ancylobacter novellus comb. nov., Starkeya koreensis Im et al. 2006 as Ancylobacter koreensis comb.nov., Angulomicrobium tetraedrale Vasil'eva et al. 1986 as Ancylobacter tetraedralis comb. nov., Angulomicrobium amanitiforme Fritz et al. 2004 as Ancylobacter amanitiformis comb. nov. and Methylorhabdus multivorans Doronina et al. 1996 as Ancylobacter multivorans comb. nov. and emended description of the genus Ancylobacter.</title>
        <authorList>
            <person name="Doronina N."/>
            <person name="Chemodurova A."/>
            <person name="Grouzdev D."/>
            <person name="Koziaeva V."/>
            <person name="Shi W."/>
            <person name="Wu L."/>
            <person name="Kaparullina E."/>
        </authorList>
    </citation>
    <scope>NUCLEOTIDE SEQUENCE [LARGE SCALE GENOMIC DNA]</scope>
    <source>
        <strain evidence="9">Jip08</strain>
    </source>
</reference>
<evidence type="ECO:0000256" key="1">
    <source>
        <dbReference type="ARBA" id="ARBA00001932"/>
    </source>
</evidence>
<dbReference type="InterPro" id="IPR002081">
    <property type="entry name" value="Cryptochrome/DNA_photolyase_1"/>
</dbReference>
<evidence type="ECO:0000256" key="2">
    <source>
        <dbReference type="ARBA" id="ARBA00001974"/>
    </source>
</evidence>
<dbReference type="InterPro" id="IPR014729">
    <property type="entry name" value="Rossmann-like_a/b/a_fold"/>
</dbReference>
<dbReference type="InterPro" id="IPR036155">
    <property type="entry name" value="Crypto/Photolyase_N_sf"/>
</dbReference>
<comment type="caution">
    <text evidence="8">The sequence shown here is derived from an EMBL/GenBank/DDBJ whole genome shotgun (WGS) entry which is preliminary data.</text>
</comment>
<feature type="domain" description="Photolyase/cryptochrome alpha/beta" evidence="7">
    <location>
        <begin position="7"/>
        <end position="136"/>
    </location>
</feature>
<gene>
    <name evidence="8" type="ORF">MWN33_12630</name>
</gene>
<organism evidence="8 9">
    <name type="scientific">Ancylobacter koreensis</name>
    <dbReference type="NCBI Taxonomy" id="266121"/>
    <lineage>
        <taxon>Bacteria</taxon>
        <taxon>Pseudomonadati</taxon>
        <taxon>Pseudomonadota</taxon>
        <taxon>Alphaproteobacteria</taxon>
        <taxon>Hyphomicrobiales</taxon>
        <taxon>Xanthobacteraceae</taxon>
        <taxon>Ancylobacter</taxon>
    </lineage>
</organism>
<evidence type="ECO:0000259" key="7">
    <source>
        <dbReference type="PROSITE" id="PS51645"/>
    </source>
</evidence>
<dbReference type="RefSeq" id="WP_247201214.1">
    <property type="nucleotide sequence ID" value="NZ_JALKCG010000004.1"/>
</dbReference>
<dbReference type="SUPFAM" id="SSF48173">
    <property type="entry name" value="Cryptochrome/photolyase FAD-binding domain"/>
    <property type="match status" value="1"/>
</dbReference>
<evidence type="ECO:0000256" key="5">
    <source>
        <dbReference type="ARBA" id="ARBA00022991"/>
    </source>
</evidence>
<keyword evidence="5 6" id="KW-0157">Chromophore</keyword>
<dbReference type="PANTHER" id="PTHR11455">
    <property type="entry name" value="CRYPTOCHROME"/>
    <property type="match status" value="1"/>
</dbReference>
<dbReference type="PANTHER" id="PTHR11455:SF9">
    <property type="entry name" value="CRYPTOCHROME CIRCADIAN CLOCK 5 ISOFORM X1"/>
    <property type="match status" value="1"/>
</dbReference>
<keyword evidence="4 6" id="KW-0274">FAD</keyword>
<dbReference type="InterPro" id="IPR005101">
    <property type="entry name" value="Cryptochr/Photolyase_FAD-bd"/>
</dbReference>
<dbReference type="InterPro" id="IPR018394">
    <property type="entry name" value="DNA_photolyase_1_CS_C"/>
</dbReference>
<dbReference type="PRINTS" id="PR00147">
    <property type="entry name" value="DNAPHOTLYASE"/>
</dbReference>
<dbReference type="Gene3D" id="1.10.579.10">
    <property type="entry name" value="DNA Cyclobutane Dipyrimidine Photolyase, subunit A, domain 3"/>
    <property type="match status" value="1"/>
</dbReference>
<sequence>MPTPSQRPALVWLRDDLRLADNPAVEAARASGRPLILAYVLDEESPNIRPLGGAARWWLGRSLAALGAEIRALGGTLVLRRGAAAEVIPALVEASHAAAVFWNRRYGAPEIAVDGALKAALVGSGLLVGSFNAALLHEPWTVKTQAGGPFRVFTPFYRSARQQEVSPPQRAAGTWSFAEAPPGDRLDDWALEPTRPDWAGGLRENWTPGERGAAARLATFVDEELAGYTQGRDRPDLPHVSRLSPHLRFGEVSPRQVLAAVRHAADAGTVPGRDAEKFVSELYWREFSYHLLFHFPDIGRQNFNARFDAFEWQPDATLERAWRKGMTGYPLVDAGMRQLWQTGWMHNRVRMVAASLLIKHGLTDWRQGEEWFWDTLVDADPANNPASWQWVAGSGADAAPYFRIFNPVSQGEKFDPNGAYVRRFVPELAGLPDAFIHKPWQAPADVLRRAGVVLGETYPRPVVDHAAARERALARFARIRGELHASRLPSR</sequence>
<dbReference type="Gene3D" id="3.40.50.620">
    <property type="entry name" value="HUPs"/>
    <property type="match status" value="1"/>
</dbReference>
<keyword evidence="3 6" id="KW-0285">Flavoprotein</keyword>
<evidence type="ECO:0000256" key="6">
    <source>
        <dbReference type="RuleBase" id="RU004182"/>
    </source>
</evidence>
<comment type="cofactor">
    <cofactor evidence="1">
        <name>(6R)-5,10-methylene-5,6,7,8-tetrahydrofolate</name>
        <dbReference type="ChEBI" id="CHEBI:15636"/>
    </cofactor>
</comment>
<dbReference type="Pfam" id="PF03441">
    <property type="entry name" value="FAD_binding_7"/>
    <property type="match status" value="1"/>
</dbReference>
<dbReference type="SUPFAM" id="SSF52425">
    <property type="entry name" value="Cryptochrome/photolyase, N-terminal domain"/>
    <property type="match status" value="1"/>
</dbReference>
<evidence type="ECO:0000256" key="4">
    <source>
        <dbReference type="ARBA" id="ARBA00022827"/>
    </source>
</evidence>
<dbReference type="PROSITE" id="PS00394">
    <property type="entry name" value="DNA_PHOTOLYASES_1_1"/>
    <property type="match status" value="1"/>
</dbReference>
<evidence type="ECO:0000313" key="9">
    <source>
        <dbReference type="Proteomes" id="UP001202867"/>
    </source>
</evidence>
<dbReference type="Proteomes" id="UP001202867">
    <property type="component" value="Unassembled WGS sequence"/>
</dbReference>
<protein>
    <submittedName>
        <fullName evidence="8">DNA photolyase family protein</fullName>
    </submittedName>
</protein>
<name>A0ABT0DNM2_9HYPH</name>
<evidence type="ECO:0000256" key="3">
    <source>
        <dbReference type="ARBA" id="ARBA00022630"/>
    </source>
</evidence>
<accession>A0ABT0DNM2</accession>